<dbReference type="BioCyc" id="ESIR657319:G136K-1603-MONOMER"/>
<dbReference type="HOGENOM" id="CLU_051477_0_0_9"/>
<sequence>MPDNNLHSINKLQDDIKAAKWLSVFLPKKKRQQIKELETSLANMIHLIESFNKYFSDAGWCAYDSMNMPLMENAVKAYEAGGIDAGEQVLIQYYQTDVKDIMHWLKNKAKPLRERYELIKCAFDDHFAERYHTSVPLFLIIIDGAVNDYTKSKGFFAEGTDVSAWDCLVGCGDGLTKIKDIFKKGRNKTNHDEIRLPYRNGILHGRDLNYANKYVSCKCISLMFALADWMNMKDSENTRKQKFEKECNPPPISESLKKIKQNAIDRQEIQKWVKRDIKIGETISATPTIEECKDFPYLLPLISAFNAWSTRNYGSLSVWFKNVFSYESSDKKRAGECRKLFDHKNLISYELEEIEERALALTKIVVLVKWKSNDIVHTEHFEFGCSYQQEDGNVGYPWKNNGAWILIPWKIQGLYK</sequence>
<proteinExistence type="predicted"/>
<name>D4JV30_9FIRM</name>
<accession>D4JV30</accession>
<dbReference type="AlphaFoldDB" id="D4JV30"/>
<reference evidence="1 2" key="2">
    <citation type="submission" date="2010-03" db="EMBL/GenBank/DDBJ databases">
        <authorList>
            <person name="Pajon A."/>
        </authorList>
    </citation>
    <scope>NUCLEOTIDE SEQUENCE [LARGE SCALE GENOMIC DNA]</scope>
    <source>
        <strain evidence="1 2">70/3</strain>
    </source>
</reference>
<organism evidence="1 2">
    <name type="scientific">[Eubacterium] siraeum 70/3</name>
    <dbReference type="NCBI Taxonomy" id="657319"/>
    <lineage>
        <taxon>Bacteria</taxon>
        <taxon>Bacillati</taxon>
        <taxon>Bacillota</taxon>
        <taxon>Clostridia</taxon>
        <taxon>Eubacteriales</taxon>
        <taxon>Oscillospiraceae</taxon>
        <taxon>Oscillospiraceae incertae sedis</taxon>
    </lineage>
</organism>
<dbReference type="PATRIC" id="fig|657319.3.peg.2196"/>
<dbReference type="EMBL" id="FP929044">
    <property type="protein sequence ID" value="CBK96949.1"/>
    <property type="molecule type" value="Genomic_DNA"/>
</dbReference>
<evidence type="ECO:0000313" key="1">
    <source>
        <dbReference type="EMBL" id="CBK96949.1"/>
    </source>
</evidence>
<dbReference type="KEGG" id="esu:EUS_18880"/>
<evidence type="ECO:0000313" key="2">
    <source>
        <dbReference type="Proteomes" id="UP000008803"/>
    </source>
</evidence>
<dbReference type="Proteomes" id="UP000008803">
    <property type="component" value="Chromosome"/>
</dbReference>
<gene>
    <name evidence="1" type="ORF">EUS_18880</name>
</gene>
<protein>
    <submittedName>
        <fullName evidence="1">Uncharacterized protein</fullName>
    </submittedName>
</protein>
<reference evidence="1 2" key="1">
    <citation type="submission" date="2010-03" db="EMBL/GenBank/DDBJ databases">
        <title>The genome sequence of Eubacterium siraeum 70/3.</title>
        <authorList>
            <consortium name="metaHIT consortium -- http://www.metahit.eu/"/>
            <person name="Pajon A."/>
            <person name="Turner K."/>
            <person name="Parkhill J."/>
            <person name="Duncan S."/>
            <person name="Flint H."/>
        </authorList>
    </citation>
    <scope>NUCLEOTIDE SEQUENCE [LARGE SCALE GENOMIC DNA]</scope>
    <source>
        <strain evidence="1 2">70/3</strain>
    </source>
</reference>